<dbReference type="InterPro" id="IPR019787">
    <property type="entry name" value="Znf_PHD-finger"/>
</dbReference>
<keyword evidence="5" id="KW-0539">Nucleus</keyword>
<dbReference type="SUPFAM" id="SSF57903">
    <property type="entry name" value="FYVE/PHD zinc finger"/>
    <property type="match status" value="1"/>
</dbReference>
<evidence type="ECO:0000259" key="8">
    <source>
        <dbReference type="PROSITE" id="PS50016"/>
    </source>
</evidence>
<dbReference type="GO" id="GO:0045893">
    <property type="term" value="P:positive regulation of DNA-templated transcription"/>
    <property type="evidence" value="ECO:0007669"/>
    <property type="project" value="TreeGrafter"/>
</dbReference>
<sequence>MSLLPSWCPEYSPLKINPVTGLEVYCTCKKPDEGELMVGCDGCDDWFHFKCLKVPEKYRRLVAAFYCPYCQAGITGKDKDDTNKPLPKTLWKRKCRVENCYEPCAENSKYCSEEHGLQYMRNVVNQGMTGNNEKNADIVRRMLSVSEGNSSIFQNIGEDAFIDNSIPTGMDPMLHKEVIEQDSGLMELVHSQDQCNNVTMKGIQERITILDKYIEWVEDVNSKLNSSLEFENGNNDDIAGSSVKKTTSKKRKRKGGNRKIVVRKTICGYTPDVSSVPCTSEEFGQLYRDESSDETATEIKGVCTKMKCHRHNDWMSINSDQLQQEMETAESNNERLMVLIKIRKRQLNCQFYERLSKSHSQDQPTPS</sequence>
<dbReference type="PANTHER" id="PTHR46174">
    <property type="entry name" value="CXXC-TYPE ZINC FINGER PROTEIN 1"/>
    <property type="match status" value="1"/>
</dbReference>
<dbReference type="EMBL" id="FXLY01000010">
    <property type="protein sequence ID" value="SMN22138.1"/>
    <property type="molecule type" value="Genomic_DNA"/>
</dbReference>
<organism evidence="9 10">
    <name type="scientific">Maudiozyma saulgeensis</name>
    <dbReference type="NCBI Taxonomy" id="1789683"/>
    <lineage>
        <taxon>Eukaryota</taxon>
        <taxon>Fungi</taxon>
        <taxon>Dikarya</taxon>
        <taxon>Ascomycota</taxon>
        <taxon>Saccharomycotina</taxon>
        <taxon>Saccharomycetes</taxon>
        <taxon>Saccharomycetales</taxon>
        <taxon>Saccharomycetaceae</taxon>
        <taxon>Maudiozyma</taxon>
    </lineage>
</organism>
<reference evidence="9 10" key="1">
    <citation type="submission" date="2017-04" db="EMBL/GenBank/DDBJ databases">
        <authorList>
            <person name="Afonso C.L."/>
            <person name="Miller P.J."/>
            <person name="Scott M.A."/>
            <person name="Spackman E."/>
            <person name="Goraichik I."/>
            <person name="Dimitrov K.M."/>
            <person name="Suarez D.L."/>
            <person name="Swayne D.E."/>
        </authorList>
    </citation>
    <scope>NUCLEOTIDE SEQUENCE [LARGE SCALE GENOMIC DNA]</scope>
</reference>
<evidence type="ECO:0000256" key="7">
    <source>
        <dbReference type="SAM" id="MobiDB-lite"/>
    </source>
</evidence>
<evidence type="ECO:0000256" key="3">
    <source>
        <dbReference type="ARBA" id="ARBA00022771"/>
    </source>
</evidence>
<keyword evidence="2" id="KW-0479">Metal-binding</keyword>
<feature type="compositionally biased region" description="Basic residues" evidence="7">
    <location>
        <begin position="246"/>
        <end position="257"/>
    </location>
</feature>
<evidence type="ECO:0000313" key="10">
    <source>
        <dbReference type="Proteomes" id="UP000196158"/>
    </source>
</evidence>
<evidence type="ECO:0000256" key="4">
    <source>
        <dbReference type="ARBA" id="ARBA00022833"/>
    </source>
</evidence>
<dbReference type="Proteomes" id="UP000196158">
    <property type="component" value="Unassembled WGS sequence"/>
</dbReference>
<dbReference type="STRING" id="1789683.A0A1X7R8Y2"/>
<feature type="domain" description="PHD-type" evidence="8">
    <location>
        <begin position="23"/>
        <end position="73"/>
    </location>
</feature>
<dbReference type="Pfam" id="PF00628">
    <property type="entry name" value="PHD"/>
    <property type="match status" value="1"/>
</dbReference>
<feature type="region of interest" description="Disordered" evidence="7">
    <location>
        <begin position="227"/>
        <end position="257"/>
    </location>
</feature>
<dbReference type="InterPro" id="IPR037869">
    <property type="entry name" value="Spp1/CFP1"/>
</dbReference>
<dbReference type="AlphaFoldDB" id="A0A1X7R8Y2"/>
<evidence type="ECO:0000256" key="6">
    <source>
        <dbReference type="PROSITE-ProRule" id="PRU00146"/>
    </source>
</evidence>
<name>A0A1X7R8Y2_9SACH</name>
<dbReference type="GO" id="GO:0008270">
    <property type="term" value="F:zinc ion binding"/>
    <property type="evidence" value="ECO:0007669"/>
    <property type="project" value="UniProtKB-KW"/>
</dbReference>
<evidence type="ECO:0000256" key="1">
    <source>
        <dbReference type="ARBA" id="ARBA00004123"/>
    </source>
</evidence>
<dbReference type="InterPro" id="IPR001965">
    <property type="entry name" value="Znf_PHD"/>
</dbReference>
<evidence type="ECO:0000256" key="5">
    <source>
        <dbReference type="ARBA" id="ARBA00023242"/>
    </source>
</evidence>
<dbReference type="InterPro" id="IPR011011">
    <property type="entry name" value="Znf_FYVE_PHD"/>
</dbReference>
<protein>
    <submittedName>
        <fullName evidence="9">Similar to Saccharomyces cerevisiae YPL138C SPP1 Subunit of COMPASS (Set1C), a complex which methylates histone H3 on lysine 4 and is required in telomeric transcriptional silencing</fullName>
    </submittedName>
</protein>
<dbReference type="PROSITE" id="PS01359">
    <property type="entry name" value="ZF_PHD_1"/>
    <property type="match status" value="1"/>
</dbReference>
<dbReference type="OrthoDB" id="436852at2759"/>
<keyword evidence="4" id="KW-0862">Zinc</keyword>
<gene>
    <name evidence="9" type="ORF">KASA_0I01518G</name>
</gene>
<dbReference type="InterPro" id="IPR019786">
    <property type="entry name" value="Zinc_finger_PHD-type_CS"/>
</dbReference>
<evidence type="ECO:0000313" key="9">
    <source>
        <dbReference type="EMBL" id="SMN22138.1"/>
    </source>
</evidence>
<keyword evidence="3 6" id="KW-0863">Zinc-finger</keyword>
<dbReference type="Gene3D" id="3.30.40.10">
    <property type="entry name" value="Zinc/RING finger domain, C3HC4 (zinc finger)"/>
    <property type="match status" value="1"/>
</dbReference>
<proteinExistence type="predicted"/>
<dbReference type="PROSITE" id="PS50016">
    <property type="entry name" value="ZF_PHD_2"/>
    <property type="match status" value="1"/>
</dbReference>
<dbReference type="GO" id="GO:0048188">
    <property type="term" value="C:Set1C/COMPASS complex"/>
    <property type="evidence" value="ECO:0007669"/>
    <property type="project" value="InterPro"/>
</dbReference>
<accession>A0A1X7R8Y2</accession>
<dbReference type="SMART" id="SM00249">
    <property type="entry name" value="PHD"/>
    <property type="match status" value="1"/>
</dbReference>
<comment type="subcellular location">
    <subcellularLocation>
        <location evidence="1">Nucleus</location>
    </subcellularLocation>
</comment>
<evidence type="ECO:0000256" key="2">
    <source>
        <dbReference type="ARBA" id="ARBA00022723"/>
    </source>
</evidence>
<dbReference type="InterPro" id="IPR013083">
    <property type="entry name" value="Znf_RING/FYVE/PHD"/>
</dbReference>
<keyword evidence="10" id="KW-1185">Reference proteome</keyword>
<dbReference type="PANTHER" id="PTHR46174:SF1">
    <property type="entry name" value="CXXC-TYPE ZINC FINGER PROTEIN 1"/>
    <property type="match status" value="1"/>
</dbReference>